<dbReference type="PANTHER" id="PTHR10015:SF140">
    <property type="entry name" value="HEAT SHOCK TRANSCRIPTION FACTOR, X-LINKED MEMBER 3-RELATED"/>
    <property type="match status" value="1"/>
</dbReference>
<dbReference type="Gene3D" id="1.10.10.10">
    <property type="entry name" value="Winged helix-like DNA-binding domain superfamily/Winged helix DNA-binding domain"/>
    <property type="match status" value="1"/>
</dbReference>
<dbReference type="FunFam" id="1.10.10.10:FF:000349">
    <property type="entry name" value="Heat shock transcription factor, Y-linked"/>
    <property type="match status" value="1"/>
</dbReference>
<gene>
    <name evidence="10" type="ORF">FD754_023691</name>
</gene>
<dbReference type="EMBL" id="VCEA01001186">
    <property type="protein sequence ID" value="KAB0339745.1"/>
    <property type="molecule type" value="Genomic_DNA"/>
</dbReference>
<evidence type="ECO:0000256" key="7">
    <source>
        <dbReference type="RuleBase" id="RU004020"/>
    </source>
</evidence>
<dbReference type="InterPro" id="IPR036390">
    <property type="entry name" value="WH_DNA-bd_sf"/>
</dbReference>
<dbReference type="GO" id="GO:0005634">
    <property type="term" value="C:nucleus"/>
    <property type="evidence" value="ECO:0007669"/>
    <property type="project" value="UniProtKB-SubCell"/>
</dbReference>
<dbReference type="InterPro" id="IPR036388">
    <property type="entry name" value="WH-like_DNA-bd_sf"/>
</dbReference>
<dbReference type="AlphaFoldDB" id="A0A5N3USJ7"/>
<accession>A0A5N3USJ7</accession>
<evidence type="ECO:0000256" key="6">
    <source>
        <dbReference type="ARBA" id="ARBA00023242"/>
    </source>
</evidence>
<keyword evidence="3" id="KW-0805">Transcription regulation</keyword>
<organism evidence="10 11">
    <name type="scientific">Muntiacus muntjak</name>
    <name type="common">Barking deer</name>
    <name type="synonym">Indian muntjac</name>
    <dbReference type="NCBI Taxonomy" id="9888"/>
    <lineage>
        <taxon>Eukaryota</taxon>
        <taxon>Metazoa</taxon>
        <taxon>Chordata</taxon>
        <taxon>Craniata</taxon>
        <taxon>Vertebrata</taxon>
        <taxon>Euteleostomi</taxon>
        <taxon>Mammalia</taxon>
        <taxon>Eutheria</taxon>
        <taxon>Laurasiatheria</taxon>
        <taxon>Artiodactyla</taxon>
        <taxon>Ruminantia</taxon>
        <taxon>Pecora</taxon>
        <taxon>Cervidae</taxon>
        <taxon>Muntiacinae</taxon>
        <taxon>Muntiacus</taxon>
    </lineage>
</organism>
<evidence type="ECO:0000256" key="3">
    <source>
        <dbReference type="ARBA" id="ARBA00023015"/>
    </source>
</evidence>
<name>A0A5N3USJ7_MUNMU</name>
<comment type="similarity">
    <text evidence="2 7">Belongs to the HSF family.</text>
</comment>
<keyword evidence="5" id="KW-0804">Transcription</keyword>
<evidence type="ECO:0000256" key="1">
    <source>
        <dbReference type="ARBA" id="ARBA00004123"/>
    </source>
</evidence>
<dbReference type="SUPFAM" id="SSF46785">
    <property type="entry name" value="Winged helix' DNA-binding domain"/>
    <property type="match status" value="1"/>
</dbReference>
<dbReference type="GO" id="GO:0003700">
    <property type="term" value="F:DNA-binding transcription factor activity"/>
    <property type="evidence" value="ECO:0007669"/>
    <property type="project" value="InterPro"/>
</dbReference>
<keyword evidence="6" id="KW-0539">Nucleus</keyword>
<protein>
    <recommendedName>
        <fullName evidence="9">HSF-type DNA-binding domain-containing protein</fullName>
    </recommendedName>
</protein>
<evidence type="ECO:0000256" key="4">
    <source>
        <dbReference type="ARBA" id="ARBA00023125"/>
    </source>
</evidence>
<keyword evidence="11" id="KW-1185">Reference proteome</keyword>
<comment type="subcellular location">
    <subcellularLocation>
        <location evidence="1">Nucleus</location>
    </subcellularLocation>
</comment>
<evidence type="ECO:0000313" key="10">
    <source>
        <dbReference type="EMBL" id="KAB0339745.1"/>
    </source>
</evidence>
<evidence type="ECO:0000256" key="8">
    <source>
        <dbReference type="SAM" id="MobiDB-lite"/>
    </source>
</evidence>
<comment type="caution">
    <text evidence="10">The sequence shown here is derived from an EMBL/GenBank/DDBJ whole genome shotgun (WGS) entry which is preliminary data.</text>
</comment>
<feature type="region of interest" description="Disordered" evidence="8">
    <location>
        <begin position="1"/>
        <end position="71"/>
    </location>
</feature>
<proteinExistence type="inferred from homology"/>
<dbReference type="Proteomes" id="UP000326458">
    <property type="component" value="Unassembled WGS sequence"/>
</dbReference>
<feature type="domain" description="HSF-type DNA-binding" evidence="9">
    <location>
        <begin position="79"/>
        <end position="181"/>
    </location>
</feature>
<dbReference type="SMART" id="SM00415">
    <property type="entry name" value="HSF"/>
    <property type="match status" value="1"/>
</dbReference>
<sequence length="334" mass="36766">MASQSSHEAWATPLAPSTDGEPAAGNPCDSSPDPNMDSGEALEKQGDQPESPDPGLHDNLPPQGPNPEMAEEENNDILGLSFPRKFWRIMEDLAFTSVHWNGEGDMVVIKADRFQTEVLLCRGMDQIFETDSIKSFIYELNLYGFIKICPLGCSAENNLMIYRNSNFQRDKRLLLQNILKRKKRAVVTRHSPRLQHNLTPSRQSFVSFYLWSMGSVAGRSRANHLPSEQGGPSGKGMSSNATSVQLATSGRESTGQMPESPPEYPACASVMALYNTCSSILMVALSVTAPKEAPSAEEEQGESLDYKCVLCEQVKDKPNPRPPRFLGTLKSTLL</sequence>
<evidence type="ECO:0000259" key="9">
    <source>
        <dbReference type="SMART" id="SM00415"/>
    </source>
</evidence>
<dbReference type="GO" id="GO:0043565">
    <property type="term" value="F:sequence-specific DNA binding"/>
    <property type="evidence" value="ECO:0007669"/>
    <property type="project" value="InterPro"/>
</dbReference>
<reference evidence="10 11" key="1">
    <citation type="submission" date="2019-06" db="EMBL/GenBank/DDBJ databases">
        <title>Discovery of a novel chromosome fission-fusion reversal in muntjac.</title>
        <authorList>
            <person name="Mudd A.B."/>
            <person name="Bredeson J.V."/>
            <person name="Baum R."/>
            <person name="Hockemeyer D."/>
            <person name="Rokhsar D.S."/>
        </authorList>
    </citation>
    <scope>NUCLEOTIDE SEQUENCE [LARGE SCALE GENOMIC DNA]</scope>
    <source>
        <strain evidence="10">UTSW_UCB_Mm</strain>
        <tissue evidence="10">Fibroblast cell line</tissue>
    </source>
</reference>
<evidence type="ECO:0000313" key="11">
    <source>
        <dbReference type="Proteomes" id="UP000326458"/>
    </source>
</evidence>
<dbReference type="Pfam" id="PF00447">
    <property type="entry name" value="HSF_DNA-bind"/>
    <property type="match status" value="1"/>
</dbReference>
<dbReference type="InterPro" id="IPR000232">
    <property type="entry name" value="HSF_DNA-bd"/>
</dbReference>
<evidence type="ECO:0000256" key="5">
    <source>
        <dbReference type="ARBA" id="ARBA00023163"/>
    </source>
</evidence>
<keyword evidence="4" id="KW-0238">DNA-binding</keyword>
<evidence type="ECO:0000256" key="2">
    <source>
        <dbReference type="ARBA" id="ARBA00006403"/>
    </source>
</evidence>
<feature type="compositionally biased region" description="Polar residues" evidence="8">
    <location>
        <begin position="236"/>
        <end position="257"/>
    </location>
</feature>
<dbReference type="PANTHER" id="PTHR10015">
    <property type="entry name" value="HEAT SHOCK TRANSCRIPTION FACTOR"/>
    <property type="match status" value="1"/>
</dbReference>
<feature type="region of interest" description="Disordered" evidence="8">
    <location>
        <begin position="221"/>
        <end position="262"/>
    </location>
</feature>